<comment type="caution">
    <text evidence="2">The sequence shown here is derived from an EMBL/GenBank/DDBJ whole genome shotgun (WGS) entry which is preliminary data.</text>
</comment>
<accession>A0ABT7E735</accession>
<name>A0ABT7E735_9FIRM</name>
<keyword evidence="1" id="KW-0175">Coiled coil</keyword>
<evidence type="ECO:0000256" key="1">
    <source>
        <dbReference type="SAM" id="Coils"/>
    </source>
</evidence>
<evidence type="ECO:0000313" key="3">
    <source>
        <dbReference type="Proteomes" id="UP001301012"/>
    </source>
</evidence>
<dbReference type="Gene3D" id="3.30.70.2970">
    <property type="entry name" value="Protein of unknown function (DUF541), domain 2"/>
    <property type="match status" value="1"/>
</dbReference>
<dbReference type="Pfam" id="PF04402">
    <property type="entry name" value="SIMPL"/>
    <property type="match status" value="1"/>
</dbReference>
<dbReference type="InterPro" id="IPR007497">
    <property type="entry name" value="SIMPL/DUF541"/>
</dbReference>
<dbReference type="RefSeq" id="WP_284131702.1">
    <property type="nucleotide sequence ID" value="NZ_JASKYM010000001.1"/>
</dbReference>
<keyword evidence="3" id="KW-1185">Reference proteome</keyword>
<dbReference type="PANTHER" id="PTHR34387">
    <property type="entry name" value="SLR1258 PROTEIN"/>
    <property type="match status" value="1"/>
</dbReference>
<dbReference type="EMBL" id="JASKYM010000001">
    <property type="protein sequence ID" value="MDK2562740.1"/>
    <property type="molecule type" value="Genomic_DNA"/>
</dbReference>
<protein>
    <submittedName>
        <fullName evidence="2">SIMPL domain-containing protein</fullName>
    </submittedName>
</protein>
<gene>
    <name evidence="2" type="ORF">QOZ84_04190</name>
</gene>
<dbReference type="Proteomes" id="UP001301012">
    <property type="component" value="Unassembled WGS sequence"/>
</dbReference>
<sequence>MQYRNSKMYVPTDKGSLSVHGTSYVEVNSDRARLNVRVSSENKSLEEAQDKNSEISKRILSSLSDYGIDKENIHSEDLSVIRNYDYNTNTLTSYKVTQLITILIDDFSKIDDVYSLVIENGANDDISIDFILSNPNHYYNKTLKRATQDALNKANILAKNFGVKYNPIPYKIVETSSPLYSITYYSSSITYAQGISPGLVKITAEIEATFSTYPY</sequence>
<dbReference type="Gene3D" id="3.30.110.170">
    <property type="entry name" value="Protein of unknown function (DUF541), domain 1"/>
    <property type="match status" value="1"/>
</dbReference>
<reference evidence="2 3" key="1">
    <citation type="submission" date="2023-05" db="EMBL/GenBank/DDBJ databases">
        <title>Rombocin, a short stable natural nisin variant, displays selective antimicrobial activity against Listeria monocytogenes and employs dual mode of action to kill target bacterial strains.</title>
        <authorList>
            <person name="Wambui J."/>
            <person name="Stephan R."/>
            <person name="Kuipers O.P."/>
        </authorList>
    </citation>
    <scope>NUCLEOTIDE SEQUENCE [LARGE SCALE GENOMIC DNA]</scope>
    <source>
        <strain evidence="2 3">RC002</strain>
    </source>
</reference>
<organism evidence="2 3">
    <name type="scientific">Romboutsia sedimentorum</name>
    <dbReference type="NCBI Taxonomy" id="1368474"/>
    <lineage>
        <taxon>Bacteria</taxon>
        <taxon>Bacillati</taxon>
        <taxon>Bacillota</taxon>
        <taxon>Clostridia</taxon>
        <taxon>Peptostreptococcales</taxon>
        <taxon>Peptostreptococcaceae</taxon>
        <taxon>Romboutsia</taxon>
    </lineage>
</organism>
<feature type="coiled-coil region" evidence="1">
    <location>
        <begin position="31"/>
        <end position="58"/>
    </location>
</feature>
<dbReference type="PANTHER" id="PTHR34387:SF1">
    <property type="entry name" value="PERIPLASMIC IMMUNOGENIC PROTEIN"/>
    <property type="match status" value="1"/>
</dbReference>
<evidence type="ECO:0000313" key="2">
    <source>
        <dbReference type="EMBL" id="MDK2562740.1"/>
    </source>
</evidence>
<proteinExistence type="predicted"/>
<dbReference type="InterPro" id="IPR052022">
    <property type="entry name" value="26kDa_periplasmic_antigen"/>
</dbReference>